<keyword evidence="9" id="KW-1185">Reference proteome</keyword>
<dbReference type="PROSITE" id="PS51379">
    <property type="entry name" value="4FE4S_FER_2"/>
    <property type="match status" value="2"/>
</dbReference>
<protein>
    <recommendedName>
        <fullName evidence="6">Glycolate oxidase iron-sulfur subunit</fullName>
        <ecNumber evidence="6">1.1.99.14</ecNumber>
    </recommendedName>
</protein>
<dbReference type="PANTHER" id="PTHR32479">
    <property type="entry name" value="GLYCOLATE OXIDASE IRON-SULFUR SUBUNIT"/>
    <property type="match status" value="1"/>
</dbReference>
<keyword evidence="2 6" id="KW-0479">Metal-binding</keyword>
<dbReference type="InterPro" id="IPR004017">
    <property type="entry name" value="Cys_rich_dom"/>
</dbReference>
<evidence type="ECO:0000313" key="8">
    <source>
        <dbReference type="EMBL" id="MDQ0390877.1"/>
    </source>
</evidence>
<dbReference type="Pfam" id="PF13183">
    <property type="entry name" value="Fer4_8"/>
    <property type="match status" value="1"/>
</dbReference>
<comment type="catalytic activity">
    <reaction evidence="6">
        <text>(R)-lactate + A = pyruvate + AH2</text>
        <dbReference type="Rhea" id="RHEA:15089"/>
        <dbReference type="ChEBI" id="CHEBI:13193"/>
        <dbReference type="ChEBI" id="CHEBI:15361"/>
        <dbReference type="ChEBI" id="CHEBI:16004"/>
        <dbReference type="ChEBI" id="CHEBI:17499"/>
    </reaction>
</comment>
<dbReference type="PANTHER" id="PTHR32479:SF17">
    <property type="entry name" value="GLYCOLATE OXIDASE IRON-SULFUR SUBUNIT"/>
    <property type="match status" value="1"/>
</dbReference>
<comment type="cofactor">
    <cofactor evidence="6">
        <name>[4Fe-4S] cluster</name>
        <dbReference type="ChEBI" id="CHEBI:49883"/>
    </cofactor>
    <text evidence="6">Binds 2 [4Fe-4S] clusters.</text>
</comment>
<comment type="function">
    <text evidence="6">Component of a complex that catalyzes the oxidation of glycolate to glyoxylate.</text>
</comment>
<comment type="catalytic activity">
    <reaction evidence="6">
        <text>glycolate + A = glyoxylate + AH2</text>
        <dbReference type="Rhea" id="RHEA:21264"/>
        <dbReference type="ChEBI" id="CHEBI:13193"/>
        <dbReference type="ChEBI" id="CHEBI:17499"/>
        <dbReference type="ChEBI" id="CHEBI:29805"/>
        <dbReference type="ChEBI" id="CHEBI:36655"/>
        <dbReference type="EC" id="1.1.99.14"/>
    </reaction>
</comment>
<dbReference type="InterPro" id="IPR009051">
    <property type="entry name" value="Helical_ferredxn"/>
</dbReference>
<reference evidence="8 9" key="1">
    <citation type="submission" date="2023-07" db="EMBL/GenBank/DDBJ databases">
        <title>Genomic Encyclopedia of Type Strains, Phase IV (KMG-IV): sequencing the most valuable type-strain genomes for metagenomic binning, comparative biology and taxonomic classification.</title>
        <authorList>
            <person name="Goeker M."/>
        </authorList>
    </citation>
    <scope>NUCLEOTIDE SEQUENCE [LARGE SCALE GENOMIC DNA]</scope>
    <source>
        <strain evidence="8 9">DSM 5896</strain>
    </source>
</reference>
<dbReference type="PIRSF" id="PIRSF000139">
    <property type="entry name" value="Glc_ox_4Fe-4S"/>
    <property type="match status" value="1"/>
</dbReference>
<dbReference type="EMBL" id="JAUSVK010000001">
    <property type="protein sequence ID" value="MDQ0390877.1"/>
    <property type="molecule type" value="Genomic_DNA"/>
</dbReference>
<dbReference type="PROSITE" id="PS00198">
    <property type="entry name" value="4FE4S_FER_1"/>
    <property type="match status" value="1"/>
</dbReference>
<name>A0ABU0F8D3_9HYPH</name>
<dbReference type="Pfam" id="PF02754">
    <property type="entry name" value="CCG"/>
    <property type="match status" value="2"/>
</dbReference>
<dbReference type="RefSeq" id="WP_307422356.1">
    <property type="nucleotide sequence ID" value="NZ_JAUSVK010000001.1"/>
</dbReference>
<evidence type="ECO:0000313" key="9">
    <source>
        <dbReference type="Proteomes" id="UP001237448"/>
    </source>
</evidence>
<evidence type="ECO:0000259" key="7">
    <source>
        <dbReference type="PROSITE" id="PS51379"/>
    </source>
</evidence>
<keyword evidence="4 6" id="KW-0408">Iron</keyword>
<comment type="caution">
    <text evidence="8">The sequence shown here is derived from an EMBL/GenBank/DDBJ whole genome shotgun (WGS) entry which is preliminary data.</text>
</comment>
<dbReference type="InterPro" id="IPR017896">
    <property type="entry name" value="4Fe4S_Fe-S-bd"/>
</dbReference>
<evidence type="ECO:0000256" key="1">
    <source>
        <dbReference type="ARBA" id="ARBA00022485"/>
    </source>
</evidence>
<sequence>MKTLISEAALANPDIALSNDIIRDCVHCGICLSHCPTYQVRHDENDSPRGRIMLMRNMYEHEGAPDARTVEHLDRCLTCLACEAICPSGVEYSKLIAHGREHVEATYRRPVLQRLTRRALTILIPHPELFRLGLLAGKLAQPFKWLFRGTLRAMLDMTPKGRLPRSSPVDRPQVFPAQGMRRARVSILTGCVQTVLDPKINEATIRLLQRHGVEVVVAKGAGCCGAPAEHKGLTQHALPFAKANIDAWLSEADAPGGLDAIIVNTSGCGTSLKAYGHALRLDAEWKDKAARVSALAKDITEFMAGLGLRKPENHRNLRVVYHSACSMQHGQRIVHQPLDLLRAAGFEVLDVPDGFMCCGSAGDYNLLQPAISGELKARKVANIRSVGADVAASGNVACMTQLASSIGIPFVHTVELLDWATGGPEPEELRSIKVRPASRMSRRADA</sequence>
<evidence type="ECO:0000256" key="2">
    <source>
        <dbReference type="ARBA" id="ARBA00022723"/>
    </source>
</evidence>
<dbReference type="SUPFAM" id="SSF54862">
    <property type="entry name" value="4Fe-4S ferredoxins"/>
    <property type="match status" value="1"/>
</dbReference>
<dbReference type="Proteomes" id="UP001237448">
    <property type="component" value="Unassembled WGS sequence"/>
</dbReference>
<dbReference type="Gene3D" id="1.10.1060.10">
    <property type="entry name" value="Alpha-helical ferredoxin"/>
    <property type="match status" value="1"/>
</dbReference>
<evidence type="ECO:0000256" key="5">
    <source>
        <dbReference type="ARBA" id="ARBA00023014"/>
    </source>
</evidence>
<keyword evidence="5 6" id="KW-0411">Iron-sulfur</keyword>
<feature type="domain" description="4Fe-4S ferredoxin-type" evidence="7">
    <location>
        <begin position="66"/>
        <end position="90"/>
    </location>
</feature>
<feature type="domain" description="4Fe-4S ferredoxin-type" evidence="7">
    <location>
        <begin position="13"/>
        <end position="45"/>
    </location>
</feature>
<proteinExistence type="predicted"/>
<dbReference type="NCBIfam" id="NF008434">
    <property type="entry name" value="PRK11274.1"/>
    <property type="match status" value="1"/>
</dbReference>
<dbReference type="InterPro" id="IPR012257">
    <property type="entry name" value="Glc_ox_4Fe-4S"/>
</dbReference>
<evidence type="ECO:0000256" key="4">
    <source>
        <dbReference type="ARBA" id="ARBA00023004"/>
    </source>
</evidence>
<keyword evidence="1 6" id="KW-0004">4Fe-4S</keyword>
<dbReference type="EC" id="1.1.99.14" evidence="6"/>
<keyword evidence="6" id="KW-0249">Electron transport</keyword>
<keyword evidence="6" id="KW-0813">Transport</keyword>
<accession>A0ABU0F8D3</accession>
<evidence type="ECO:0000256" key="6">
    <source>
        <dbReference type="PIRNR" id="PIRNR000139"/>
    </source>
</evidence>
<dbReference type="InterPro" id="IPR017900">
    <property type="entry name" value="4Fe4S_Fe_S_CS"/>
</dbReference>
<organism evidence="8 9">
    <name type="scientific">Labrys monachus</name>
    <dbReference type="NCBI Taxonomy" id="217067"/>
    <lineage>
        <taxon>Bacteria</taxon>
        <taxon>Pseudomonadati</taxon>
        <taxon>Pseudomonadota</taxon>
        <taxon>Alphaproteobacteria</taxon>
        <taxon>Hyphomicrobiales</taxon>
        <taxon>Xanthobacteraceae</taxon>
        <taxon>Labrys</taxon>
    </lineage>
</organism>
<gene>
    <name evidence="8" type="ORF">J3R73_000669</name>
</gene>
<evidence type="ECO:0000256" key="3">
    <source>
        <dbReference type="ARBA" id="ARBA00022737"/>
    </source>
</evidence>
<keyword evidence="3" id="KW-0677">Repeat</keyword>